<protein>
    <submittedName>
        <fullName evidence="1">Uncharacterized protein</fullName>
    </submittedName>
</protein>
<accession>A0A8H4VP43</accession>
<dbReference type="Proteomes" id="UP000521872">
    <property type="component" value="Unassembled WGS sequence"/>
</dbReference>
<evidence type="ECO:0000313" key="2">
    <source>
        <dbReference type="Proteomes" id="UP000521872"/>
    </source>
</evidence>
<reference evidence="1 2" key="1">
    <citation type="submission" date="2019-12" db="EMBL/GenBank/DDBJ databases">
        <authorList>
            <person name="Floudas D."/>
            <person name="Bentzer J."/>
            <person name="Ahren D."/>
            <person name="Johansson T."/>
            <person name="Persson P."/>
            <person name="Tunlid A."/>
        </authorList>
    </citation>
    <scope>NUCLEOTIDE SEQUENCE [LARGE SCALE GENOMIC DNA]</scope>
    <source>
        <strain evidence="1 2">CBS 102.39</strain>
    </source>
</reference>
<sequence>MALSLSVHPLHDVLPMYGQPDSSSAYSLSGHVTVAISSPYSLFSSRRTARMLLHSVSLTFEGQSEIYTPTTGYSSLRLCSVTRELVSSSPIELSNEGHEDDADPCAWNFIFDIPIPGWLPATTSLGLENLGIRYALYATAKFSLMEDDRSTSWSFASLCAPFTSRMKYAEGAAPIIVRRFIAAPKAELTDVPTVNYLISSTSISEEQQAQARISPDILSKIQALVSLPEYIDVNESAIPLTIRVRTEDLAVEHCKRIQLTELELDLTQQEQCRYRPSTQYLSRFPLPPKEKQPPHLPLRNPHPISAIYDVGLYTSDEFSEAVCRTFSLLPDNESGRHPLPYNIYPFVNDATSPTWYNMDTSIPFIQRSFRVNNGETFDSSIEWAGHKDLRASSDSPLYSVTHELLVSLTCSYDTEGGEVTQQKLNFRIPVTFANVAPRLSIDSPTCSYEHDHSALIHTEPLPMNLPAYSQLYDSNGDRKVDYSIPLPLYTPRPPTPPSFSESVNLLYDCTPGESSRTQRPTVVASHSSGNINAYRTEIDNEKTTIPVLAQEEPSGLI</sequence>
<dbReference type="EMBL" id="JAACJL010000044">
    <property type="protein sequence ID" value="KAF4614954.1"/>
    <property type="molecule type" value="Genomic_DNA"/>
</dbReference>
<organism evidence="1 2">
    <name type="scientific">Agrocybe pediades</name>
    <dbReference type="NCBI Taxonomy" id="84607"/>
    <lineage>
        <taxon>Eukaryota</taxon>
        <taxon>Fungi</taxon>
        <taxon>Dikarya</taxon>
        <taxon>Basidiomycota</taxon>
        <taxon>Agaricomycotina</taxon>
        <taxon>Agaricomycetes</taxon>
        <taxon>Agaricomycetidae</taxon>
        <taxon>Agaricales</taxon>
        <taxon>Agaricineae</taxon>
        <taxon>Strophariaceae</taxon>
        <taxon>Agrocybe</taxon>
    </lineage>
</organism>
<dbReference type="AlphaFoldDB" id="A0A8H4VP43"/>
<gene>
    <name evidence="1" type="ORF">D9613_002749</name>
</gene>
<comment type="caution">
    <text evidence="1">The sequence shown here is derived from an EMBL/GenBank/DDBJ whole genome shotgun (WGS) entry which is preliminary data.</text>
</comment>
<keyword evidence="2" id="KW-1185">Reference proteome</keyword>
<evidence type="ECO:0000313" key="1">
    <source>
        <dbReference type="EMBL" id="KAF4614954.1"/>
    </source>
</evidence>
<name>A0A8H4VP43_9AGAR</name>
<proteinExistence type="predicted"/>